<dbReference type="Proteomes" id="UP000053989">
    <property type="component" value="Unassembled WGS sequence"/>
</dbReference>
<keyword evidence="2" id="KW-1185">Reference proteome</keyword>
<dbReference type="AlphaFoldDB" id="A0A0C3DGW1"/>
<dbReference type="HOGENOM" id="CLU_1797597_0_0_1"/>
<proteinExistence type="predicted"/>
<reference evidence="2" key="2">
    <citation type="submission" date="2015-01" db="EMBL/GenBank/DDBJ databases">
        <title>Evolutionary Origins and Diversification of the Mycorrhizal Mutualists.</title>
        <authorList>
            <consortium name="DOE Joint Genome Institute"/>
            <consortium name="Mycorrhizal Genomics Consortium"/>
            <person name="Kohler A."/>
            <person name="Kuo A."/>
            <person name="Nagy L.G."/>
            <person name="Floudas D."/>
            <person name="Copeland A."/>
            <person name="Barry K.W."/>
            <person name="Cichocki N."/>
            <person name="Veneault-Fourrey C."/>
            <person name="LaButti K."/>
            <person name="Lindquist E.A."/>
            <person name="Lipzen A."/>
            <person name="Lundell T."/>
            <person name="Morin E."/>
            <person name="Murat C."/>
            <person name="Riley R."/>
            <person name="Ohm R."/>
            <person name="Sun H."/>
            <person name="Tunlid A."/>
            <person name="Henrissat B."/>
            <person name="Grigoriev I.V."/>
            <person name="Hibbett D.S."/>
            <person name="Martin F."/>
        </authorList>
    </citation>
    <scope>NUCLEOTIDE SEQUENCE [LARGE SCALE GENOMIC DNA]</scope>
    <source>
        <strain evidence="2">Foug A</strain>
    </source>
</reference>
<evidence type="ECO:0000313" key="1">
    <source>
        <dbReference type="EMBL" id="KIM55326.1"/>
    </source>
</evidence>
<sequence>MPALQSSCRIARGSALQEVGLSVTCRISDLIWQHGTDVDEKVMGRLVTARDRDVGARQLGQRGTCNNYHVAVSSMARCKVRVKWKNLPENNKPRGLEVRKQADKDYTVPSERLLTVLTPLDLRTSRTQMRTRTLFSSIRRTRAV</sequence>
<dbReference type="EMBL" id="KN822136">
    <property type="protein sequence ID" value="KIM55326.1"/>
    <property type="molecule type" value="Genomic_DNA"/>
</dbReference>
<evidence type="ECO:0000313" key="2">
    <source>
        <dbReference type="Proteomes" id="UP000053989"/>
    </source>
</evidence>
<organism evidence="1 2">
    <name type="scientific">Scleroderma citrinum Foug A</name>
    <dbReference type="NCBI Taxonomy" id="1036808"/>
    <lineage>
        <taxon>Eukaryota</taxon>
        <taxon>Fungi</taxon>
        <taxon>Dikarya</taxon>
        <taxon>Basidiomycota</taxon>
        <taxon>Agaricomycotina</taxon>
        <taxon>Agaricomycetes</taxon>
        <taxon>Agaricomycetidae</taxon>
        <taxon>Boletales</taxon>
        <taxon>Sclerodermatineae</taxon>
        <taxon>Sclerodermataceae</taxon>
        <taxon>Scleroderma</taxon>
    </lineage>
</organism>
<dbReference type="InParanoid" id="A0A0C3DGW1"/>
<gene>
    <name evidence="1" type="ORF">SCLCIDRAFT_303089</name>
</gene>
<name>A0A0C3DGW1_9AGAM</name>
<protein>
    <submittedName>
        <fullName evidence="1">Uncharacterized protein</fullName>
    </submittedName>
</protein>
<reference evidence="1 2" key="1">
    <citation type="submission" date="2014-04" db="EMBL/GenBank/DDBJ databases">
        <authorList>
            <consortium name="DOE Joint Genome Institute"/>
            <person name="Kuo A."/>
            <person name="Kohler A."/>
            <person name="Nagy L.G."/>
            <person name="Floudas D."/>
            <person name="Copeland A."/>
            <person name="Barry K.W."/>
            <person name="Cichocki N."/>
            <person name="Veneault-Fourrey C."/>
            <person name="LaButti K."/>
            <person name="Lindquist E.A."/>
            <person name="Lipzen A."/>
            <person name="Lundell T."/>
            <person name="Morin E."/>
            <person name="Murat C."/>
            <person name="Sun H."/>
            <person name="Tunlid A."/>
            <person name="Henrissat B."/>
            <person name="Grigoriev I.V."/>
            <person name="Hibbett D.S."/>
            <person name="Martin F."/>
            <person name="Nordberg H.P."/>
            <person name="Cantor M.N."/>
            <person name="Hua S.X."/>
        </authorList>
    </citation>
    <scope>NUCLEOTIDE SEQUENCE [LARGE SCALE GENOMIC DNA]</scope>
    <source>
        <strain evidence="1 2">Foug A</strain>
    </source>
</reference>
<accession>A0A0C3DGW1</accession>